<dbReference type="OrthoDB" id="1802755at2"/>
<evidence type="ECO:0000313" key="2">
    <source>
        <dbReference type="EMBL" id="OFV72093.1"/>
    </source>
</evidence>
<dbReference type="STRING" id="52694.ACWI_03430"/>
<organism evidence="2 3">
    <name type="scientific">Acetobacterium wieringae</name>
    <dbReference type="NCBI Taxonomy" id="52694"/>
    <lineage>
        <taxon>Bacteria</taxon>
        <taxon>Bacillati</taxon>
        <taxon>Bacillota</taxon>
        <taxon>Clostridia</taxon>
        <taxon>Eubacteriales</taxon>
        <taxon>Eubacteriaceae</taxon>
        <taxon>Acetobacterium</taxon>
    </lineage>
</organism>
<dbReference type="InterPro" id="IPR025586">
    <property type="entry name" value="PcfJ"/>
</dbReference>
<dbReference type="Pfam" id="PF14284">
    <property type="entry name" value="PcfJ"/>
    <property type="match status" value="1"/>
</dbReference>
<gene>
    <name evidence="2" type="ORF">ACWI_03430</name>
</gene>
<name>A0A1F2PL24_9FIRM</name>
<evidence type="ECO:0008006" key="4">
    <source>
        <dbReference type="Google" id="ProtNLM"/>
    </source>
</evidence>
<dbReference type="Proteomes" id="UP000176244">
    <property type="component" value="Unassembled WGS sequence"/>
</dbReference>
<keyword evidence="1" id="KW-0175">Coiled coil</keyword>
<feature type="coiled-coil region" evidence="1">
    <location>
        <begin position="480"/>
        <end position="507"/>
    </location>
</feature>
<dbReference type="AlphaFoldDB" id="A0A1F2PL24"/>
<accession>A0A1F2PL24</accession>
<evidence type="ECO:0000256" key="1">
    <source>
        <dbReference type="SAM" id="Coils"/>
    </source>
</evidence>
<dbReference type="RefSeq" id="WP_070369717.1">
    <property type="nucleotide sequence ID" value="NZ_LKEU01000012.1"/>
</dbReference>
<sequence>MKKRTYEKIEIKPYPEINRPKEKTLVMVDLIEEDDVLYLTMYSTSLKEAVARVFLDRRKMDFATMIIGKWDTWGKQLWRDANIRTIGEQHLDSQSYWNYDVAWKMFPLAASEKVKVYLKDVTTCYKNEPYDLITNFQEKVLSKKREAKENSKFIRTNKVMDMFETADDPEGFETWVEKLFVKKNNARFQKEEHKVAFIQIINEQIAVRYFNLCKYYSKNEHTGEREESIMNEFEEMRFMLDKNSKKLTKYERIQEPWAGELWVKRGGTGNNNKRYSVFPENIKSVLSGTYWQYSKMEILAAAGKQFNPLDYLFHYDHNPAIEYIVKAGIYNIATDMLSNGYWFYGKTAKSLQEYFSITTEELMMVKRVDPKLRTLKQFIKLKENQTPKEPDMILIEECRIEDHNFEKLLECEGDPVKNIKYLKKQAGIKSKKTTVNSMVGTYFDYINMARQEQWDLSEKHNLWPKNLIARHDQLVDIINKKKDEERMKKLRKENRLMKQRQKRIDDRYYFESQGFLIKAPAEAKDIIQEGQKLGHCVGGDSYIKSHASGKTTILFIREVDKPEIPFYTLELTEDRVNQVRGKRNELPTKEVAAFVNEWTDKKIKNTMLQEAV</sequence>
<reference evidence="2 3" key="1">
    <citation type="submission" date="2015-09" db="EMBL/GenBank/DDBJ databases">
        <title>Genome sequence of Acetobacterium wieringae DSM 1911.</title>
        <authorList>
            <person name="Poehlein A."/>
            <person name="Bengelsdorf F.R."/>
            <person name="Schiel-Bengelsdorf B."/>
            <person name="Duerre P."/>
            <person name="Daniel R."/>
        </authorList>
    </citation>
    <scope>NUCLEOTIDE SEQUENCE [LARGE SCALE GENOMIC DNA]</scope>
    <source>
        <strain evidence="2 3">DSM 1911</strain>
    </source>
</reference>
<proteinExistence type="predicted"/>
<protein>
    <recommendedName>
        <fullName evidence="4">PcfJ-like protein</fullName>
    </recommendedName>
</protein>
<comment type="caution">
    <text evidence="2">The sequence shown here is derived from an EMBL/GenBank/DDBJ whole genome shotgun (WGS) entry which is preliminary data.</text>
</comment>
<evidence type="ECO:0000313" key="3">
    <source>
        <dbReference type="Proteomes" id="UP000176244"/>
    </source>
</evidence>
<dbReference type="EMBL" id="LKEU01000012">
    <property type="protein sequence ID" value="OFV72093.1"/>
    <property type="molecule type" value="Genomic_DNA"/>
</dbReference>